<dbReference type="Proteomes" id="UP000287651">
    <property type="component" value="Unassembled WGS sequence"/>
</dbReference>
<accession>A0A426YCU9</accession>
<feature type="non-terminal residue" evidence="2">
    <location>
        <position position="1"/>
    </location>
</feature>
<feature type="compositionally biased region" description="Basic and acidic residues" evidence="1">
    <location>
        <begin position="46"/>
        <end position="57"/>
    </location>
</feature>
<comment type="caution">
    <text evidence="2">The sequence shown here is derived from an EMBL/GenBank/DDBJ whole genome shotgun (WGS) entry which is preliminary data.</text>
</comment>
<dbReference type="AlphaFoldDB" id="A0A426YCU9"/>
<proteinExistence type="predicted"/>
<evidence type="ECO:0000313" key="2">
    <source>
        <dbReference type="EMBL" id="RRT49572.1"/>
    </source>
</evidence>
<evidence type="ECO:0000256" key="1">
    <source>
        <dbReference type="SAM" id="MobiDB-lite"/>
    </source>
</evidence>
<protein>
    <submittedName>
        <fullName evidence="2">Uncharacterized protein</fullName>
    </submittedName>
</protein>
<feature type="region of interest" description="Disordered" evidence="1">
    <location>
        <begin position="34"/>
        <end position="57"/>
    </location>
</feature>
<reference evidence="2 3" key="1">
    <citation type="journal article" date="2014" name="Agronomy (Basel)">
        <title>A Draft Genome Sequence for Ensete ventricosum, the Drought-Tolerant Tree Against Hunger.</title>
        <authorList>
            <person name="Harrison J."/>
            <person name="Moore K.A."/>
            <person name="Paszkiewicz K."/>
            <person name="Jones T."/>
            <person name="Grant M."/>
            <person name="Ambacheew D."/>
            <person name="Muzemil S."/>
            <person name="Studholme D.J."/>
        </authorList>
    </citation>
    <scope>NUCLEOTIDE SEQUENCE [LARGE SCALE GENOMIC DNA]</scope>
</reference>
<gene>
    <name evidence="2" type="ORF">B296_00035634</name>
</gene>
<dbReference type="EMBL" id="AMZH03013260">
    <property type="protein sequence ID" value="RRT49572.1"/>
    <property type="molecule type" value="Genomic_DNA"/>
</dbReference>
<evidence type="ECO:0000313" key="3">
    <source>
        <dbReference type="Proteomes" id="UP000287651"/>
    </source>
</evidence>
<organism evidence="2 3">
    <name type="scientific">Ensete ventricosum</name>
    <name type="common">Abyssinian banana</name>
    <name type="synonym">Musa ensete</name>
    <dbReference type="NCBI Taxonomy" id="4639"/>
    <lineage>
        <taxon>Eukaryota</taxon>
        <taxon>Viridiplantae</taxon>
        <taxon>Streptophyta</taxon>
        <taxon>Embryophyta</taxon>
        <taxon>Tracheophyta</taxon>
        <taxon>Spermatophyta</taxon>
        <taxon>Magnoliopsida</taxon>
        <taxon>Liliopsida</taxon>
        <taxon>Zingiberales</taxon>
        <taxon>Musaceae</taxon>
        <taxon>Ensete</taxon>
    </lineage>
</organism>
<sequence>HKSMEEQLWKRLTALEATIRSMTPQHRIMMRHQSLPQARSTLRPWQPRDLKSSRLSG</sequence>
<name>A0A426YCU9_ENSVE</name>